<name>A0ABR1K4H8_9AGAR</name>
<sequence length="155" mass="15117">MFSTLNKHSALRALVALTLITSISASVIFARDDDIAATETKRQLDGLPLGGVVGTVEGLVGGALGAAGGLGGSGASNPPPAQPSSGGDGSSDPTGSDTPTGGNEARRLRQIGRFINEGPLIGKRQGLIPGVGGSLAGLAEGIIGPPPPPSGSDDD</sequence>
<proteinExistence type="predicted"/>
<comment type="caution">
    <text evidence="3">The sequence shown here is derived from an EMBL/GenBank/DDBJ whole genome shotgun (WGS) entry which is preliminary data.</text>
</comment>
<dbReference type="Proteomes" id="UP001498398">
    <property type="component" value="Unassembled WGS sequence"/>
</dbReference>
<protein>
    <submittedName>
        <fullName evidence="3">Uncharacterized protein</fullName>
    </submittedName>
</protein>
<reference evidence="3 4" key="1">
    <citation type="submission" date="2024-01" db="EMBL/GenBank/DDBJ databases">
        <title>A draft genome for the cacao thread blight pathogen Marasmiellus scandens.</title>
        <authorList>
            <person name="Baruah I.K."/>
            <person name="Leung J."/>
            <person name="Bukari Y."/>
            <person name="Amoako-Attah I."/>
            <person name="Meinhardt L.W."/>
            <person name="Bailey B.A."/>
            <person name="Cohen S.P."/>
        </authorList>
    </citation>
    <scope>NUCLEOTIDE SEQUENCE [LARGE SCALE GENOMIC DNA]</scope>
    <source>
        <strain evidence="3 4">GH-19</strain>
    </source>
</reference>
<feature type="compositionally biased region" description="Pro residues" evidence="1">
    <location>
        <begin position="144"/>
        <end position="155"/>
    </location>
</feature>
<gene>
    <name evidence="3" type="ORF">VKT23_000211</name>
</gene>
<feature type="region of interest" description="Disordered" evidence="1">
    <location>
        <begin position="67"/>
        <end position="111"/>
    </location>
</feature>
<evidence type="ECO:0000256" key="2">
    <source>
        <dbReference type="SAM" id="SignalP"/>
    </source>
</evidence>
<accession>A0ABR1K4H8</accession>
<feature type="compositionally biased region" description="Low complexity" evidence="1">
    <location>
        <begin position="90"/>
        <end position="102"/>
    </location>
</feature>
<feature type="chain" id="PRO_5045594167" evidence="2">
    <location>
        <begin position="26"/>
        <end position="155"/>
    </location>
</feature>
<dbReference type="EMBL" id="JBANRG010000001">
    <property type="protein sequence ID" value="KAK7472092.1"/>
    <property type="molecule type" value="Genomic_DNA"/>
</dbReference>
<organism evidence="3 4">
    <name type="scientific">Marasmiellus scandens</name>
    <dbReference type="NCBI Taxonomy" id="2682957"/>
    <lineage>
        <taxon>Eukaryota</taxon>
        <taxon>Fungi</taxon>
        <taxon>Dikarya</taxon>
        <taxon>Basidiomycota</taxon>
        <taxon>Agaricomycotina</taxon>
        <taxon>Agaricomycetes</taxon>
        <taxon>Agaricomycetidae</taxon>
        <taxon>Agaricales</taxon>
        <taxon>Marasmiineae</taxon>
        <taxon>Omphalotaceae</taxon>
        <taxon>Marasmiellus</taxon>
    </lineage>
</organism>
<feature type="signal peptide" evidence="2">
    <location>
        <begin position="1"/>
        <end position="25"/>
    </location>
</feature>
<feature type="region of interest" description="Disordered" evidence="1">
    <location>
        <begin position="134"/>
        <end position="155"/>
    </location>
</feature>
<evidence type="ECO:0000313" key="3">
    <source>
        <dbReference type="EMBL" id="KAK7472092.1"/>
    </source>
</evidence>
<keyword evidence="2" id="KW-0732">Signal</keyword>
<evidence type="ECO:0000256" key="1">
    <source>
        <dbReference type="SAM" id="MobiDB-lite"/>
    </source>
</evidence>
<keyword evidence="4" id="KW-1185">Reference proteome</keyword>
<evidence type="ECO:0000313" key="4">
    <source>
        <dbReference type="Proteomes" id="UP001498398"/>
    </source>
</evidence>